<accession>A0A8T0A2Z3</accession>
<name>A0A8T0A2Z3_9BILA</name>
<organism evidence="1 2">
    <name type="scientific">Meloidogyne graminicola</name>
    <dbReference type="NCBI Taxonomy" id="189291"/>
    <lineage>
        <taxon>Eukaryota</taxon>
        <taxon>Metazoa</taxon>
        <taxon>Ecdysozoa</taxon>
        <taxon>Nematoda</taxon>
        <taxon>Chromadorea</taxon>
        <taxon>Rhabditida</taxon>
        <taxon>Tylenchina</taxon>
        <taxon>Tylenchomorpha</taxon>
        <taxon>Tylenchoidea</taxon>
        <taxon>Meloidogynidae</taxon>
        <taxon>Meloidogyninae</taxon>
        <taxon>Meloidogyne</taxon>
    </lineage>
</organism>
<reference evidence="1" key="1">
    <citation type="journal article" date="2020" name="Ecol. Evol.">
        <title>Genome structure and content of the rice root-knot nematode (Meloidogyne graminicola).</title>
        <authorList>
            <person name="Phan N.T."/>
            <person name="Danchin E.G.J."/>
            <person name="Klopp C."/>
            <person name="Perfus-Barbeoch L."/>
            <person name="Kozlowski D.K."/>
            <person name="Koutsovoulos G.D."/>
            <person name="Lopez-Roques C."/>
            <person name="Bouchez O."/>
            <person name="Zahm M."/>
            <person name="Besnard G."/>
            <person name="Bellafiore S."/>
        </authorList>
    </citation>
    <scope>NUCLEOTIDE SEQUENCE</scope>
    <source>
        <strain evidence="1">VN-18</strain>
    </source>
</reference>
<comment type="caution">
    <text evidence="1">The sequence shown here is derived from an EMBL/GenBank/DDBJ whole genome shotgun (WGS) entry which is preliminary data.</text>
</comment>
<dbReference type="EMBL" id="JABEBT010000003">
    <property type="protein sequence ID" value="KAF7639748.1"/>
    <property type="molecule type" value="Genomic_DNA"/>
</dbReference>
<gene>
    <name evidence="1" type="ORF">Mgra_00000669</name>
</gene>
<keyword evidence="2" id="KW-1185">Reference proteome</keyword>
<sequence length="21" mass="2556">MCKMRKSTNPKDQLILFLNFK</sequence>
<proteinExistence type="predicted"/>
<dbReference type="AlphaFoldDB" id="A0A8T0A2Z3"/>
<dbReference type="Proteomes" id="UP000605970">
    <property type="component" value="Unassembled WGS sequence"/>
</dbReference>
<evidence type="ECO:0000313" key="2">
    <source>
        <dbReference type="Proteomes" id="UP000605970"/>
    </source>
</evidence>
<evidence type="ECO:0000313" key="1">
    <source>
        <dbReference type="EMBL" id="KAF7639748.1"/>
    </source>
</evidence>
<protein>
    <submittedName>
        <fullName evidence="1">Uncharacterized protein</fullName>
    </submittedName>
</protein>